<protein>
    <submittedName>
        <fullName evidence="3">DUF6069 family protein</fullName>
    </submittedName>
</protein>
<name>A0ABW2JGX8_9ACTN</name>
<keyword evidence="4" id="KW-1185">Reference proteome</keyword>
<evidence type="ECO:0000256" key="1">
    <source>
        <dbReference type="SAM" id="MobiDB-lite"/>
    </source>
</evidence>
<dbReference type="RefSeq" id="WP_381829474.1">
    <property type="nucleotide sequence ID" value="NZ_JBHTCF010000003.1"/>
</dbReference>
<keyword evidence="2" id="KW-0472">Membrane</keyword>
<proteinExistence type="predicted"/>
<reference evidence="4" key="1">
    <citation type="journal article" date="2019" name="Int. J. Syst. Evol. Microbiol.">
        <title>The Global Catalogue of Microorganisms (GCM) 10K type strain sequencing project: providing services to taxonomists for standard genome sequencing and annotation.</title>
        <authorList>
            <consortium name="The Broad Institute Genomics Platform"/>
            <consortium name="The Broad Institute Genome Sequencing Center for Infectious Disease"/>
            <person name="Wu L."/>
            <person name="Ma J."/>
        </authorList>
    </citation>
    <scope>NUCLEOTIDE SEQUENCE [LARGE SCALE GENOMIC DNA]</scope>
    <source>
        <strain evidence="4">SYNS20</strain>
    </source>
</reference>
<evidence type="ECO:0000313" key="4">
    <source>
        <dbReference type="Proteomes" id="UP001596523"/>
    </source>
</evidence>
<keyword evidence="2" id="KW-0812">Transmembrane</keyword>
<feature type="transmembrane region" description="Helical" evidence="2">
    <location>
        <begin position="95"/>
        <end position="117"/>
    </location>
</feature>
<feature type="compositionally biased region" description="Low complexity" evidence="1">
    <location>
        <begin position="1"/>
        <end position="22"/>
    </location>
</feature>
<feature type="transmembrane region" description="Helical" evidence="2">
    <location>
        <begin position="49"/>
        <end position="75"/>
    </location>
</feature>
<feature type="transmembrane region" description="Helical" evidence="2">
    <location>
        <begin position="154"/>
        <end position="176"/>
    </location>
</feature>
<dbReference type="Pfam" id="PF19545">
    <property type="entry name" value="DUF6069"/>
    <property type="match status" value="1"/>
</dbReference>
<dbReference type="InterPro" id="IPR045713">
    <property type="entry name" value="DUF6069"/>
</dbReference>
<feature type="transmembrane region" description="Helical" evidence="2">
    <location>
        <begin position="124"/>
        <end position="148"/>
    </location>
</feature>
<feature type="region of interest" description="Disordered" evidence="1">
    <location>
        <begin position="1"/>
        <end position="38"/>
    </location>
</feature>
<comment type="caution">
    <text evidence="3">The sequence shown here is derived from an EMBL/GenBank/DDBJ whole genome shotgun (WGS) entry which is preliminary data.</text>
</comment>
<keyword evidence="2" id="KW-1133">Transmembrane helix</keyword>
<dbReference type="Proteomes" id="UP001596523">
    <property type="component" value="Unassembled WGS sequence"/>
</dbReference>
<dbReference type="EMBL" id="JBHTCF010000003">
    <property type="protein sequence ID" value="MFC7304748.1"/>
    <property type="molecule type" value="Genomic_DNA"/>
</dbReference>
<gene>
    <name evidence="3" type="ORF">ACFQVC_11020</name>
</gene>
<evidence type="ECO:0000256" key="2">
    <source>
        <dbReference type="SAM" id="Phobius"/>
    </source>
</evidence>
<accession>A0ABW2JGX8</accession>
<sequence>MNSPHSPHSPHSPNSPQAPHSSRPSHAPQGRPATAHYSAGTPRLEAGRLWAGGIMTALVAALTAVVALLLVRGVLGIAVFAPEGDGAMGNATTGMLAGGAAVAALIATALLHLLILATPQPARFFTWIVTLATAVLVLLPFTMALTTAARLGTAAVYIVIGATIGSLLTSVARGAVRRT</sequence>
<organism evidence="3 4">
    <name type="scientific">Streptomyces monticola</name>
    <dbReference type="NCBI Taxonomy" id="2666263"/>
    <lineage>
        <taxon>Bacteria</taxon>
        <taxon>Bacillati</taxon>
        <taxon>Actinomycetota</taxon>
        <taxon>Actinomycetes</taxon>
        <taxon>Kitasatosporales</taxon>
        <taxon>Streptomycetaceae</taxon>
        <taxon>Streptomyces</taxon>
    </lineage>
</organism>
<evidence type="ECO:0000313" key="3">
    <source>
        <dbReference type="EMBL" id="MFC7304748.1"/>
    </source>
</evidence>